<dbReference type="InterPro" id="IPR029069">
    <property type="entry name" value="HotDog_dom_sf"/>
</dbReference>
<sequence length="164" mass="17883">MSIQAADTAAFIKLVKHPLKFRLFLLSKLPSAFFAGVRVQSISEKACTVTVPYKWFSTNPFRSTYFACLAMAAEMSTGALSMAHLYKIKPSVSMLVVGLQAEYFKKATGKTSFVCNDGEAIQNAIAATIRTGEGVTVKATSIGMNAEGEEVARFFITWSFKAKK</sequence>
<organism evidence="1 2">
    <name type="scientific">Terrimonas rubra</name>
    <dbReference type="NCBI Taxonomy" id="1035890"/>
    <lineage>
        <taxon>Bacteria</taxon>
        <taxon>Pseudomonadati</taxon>
        <taxon>Bacteroidota</taxon>
        <taxon>Chitinophagia</taxon>
        <taxon>Chitinophagales</taxon>
        <taxon>Chitinophagaceae</taxon>
        <taxon>Terrimonas</taxon>
    </lineage>
</organism>
<comment type="caution">
    <text evidence="1">The sequence shown here is derived from an EMBL/GenBank/DDBJ whole genome shotgun (WGS) entry which is preliminary data.</text>
</comment>
<protein>
    <submittedName>
        <fullName evidence="1">DUF4442 domain-containing protein</fullName>
    </submittedName>
</protein>
<accession>A0ABW6ADT0</accession>
<evidence type="ECO:0000313" key="1">
    <source>
        <dbReference type="EMBL" id="MFD2922127.1"/>
    </source>
</evidence>
<dbReference type="Gene3D" id="3.10.129.10">
    <property type="entry name" value="Hotdog Thioesterase"/>
    <property type="match status" value="1"/>
</dbReference>
<reference evidence="2" key="1">
    <citation type="journal article" date="2019" name="Int. J. Syst. Evol. Microbiol.">
        <title>The Global Catalogue of Microorganisms (GCM) 10K type strain sequencing project: providing services to taxonomists for standard genome sequencing and annotation.</title>
        <authorList>
            <consortium name="The Broad Institute Genomics Platform"/>
            <consortium name="The Broad Institute Genome Sequencing Center for Infectious Disease"/>
            <person name="Wu L."/>
            <person name="Ma J."/>
        </authorList>
    </citation>
    <scope>NUCLEOTIDE SEQUENCE [LARGE SCALE GENOMIC DNA]</scope>
    <source>
        <strain evidence="2">KCTC 23299</strain>
    </source>
</reference>
<gene>
    <name evidence="1" type="ORF">ACFS6H_20575</name>
</gene>
<proteinExistence type="predicted"/>
<dbReference type="SUPFAM" id="SSF54637">
    <property type="entry name" value="Thioesterase/thiol ester dehydrase-isomerase"/>
    <property type="match status" value="1"/>
</dbReference>
<keyword evidence="2" id="KW-1185">Reference proteome</keyword>
<dbReference type="InterPro" id="IPR027961">
    <property type="entry name" value="DUF4442"/>
</dbReference>
<dbReference type="Proteomes" id="UP001597511">
    <property type="component" value="Unassembled WGS sequence"/>
</dbReference>
<dbReference type="EMBL" id="JBHUOZ010000003">
    <property type="protein sequence ID" value="MFD2922127.1"/>
    <property type="molecule type" value="Genomic_DNA"/>
</dbReference>
<dbReference type="Pfam" id="PF14539">
    <property type="entry name" value="DUF4442"/>
    <property type="match status" value="1"/>
</dbReference>
<name>A0ABW6ADT0_9BACT</name>
<evidence type="ECO:0000313" key="2">
    <source>
        <dbReference type="Proteomes" id="UP001597511"/>
    </source>
</evidence>
<dbReference type="RefSeq" id="WP_386103533.1">
    <property type="nucleotide sequence ID" value="NZ_JBHUOZ010000003.1"/>
</dbReference>